<protein>
    <submittedName>
        <fullName evidence="1">DUF1315 family protein</fullName>
    </submittedName>
</protein>
<dbReference type="Pfam" id="PF07023">
    <property type="entry name" value="DUF1315"/>
    <property type="match status" value="1"/>
</dbReference>
<name>A0ABS1Z1Z5_9GAMM</name>
<evidence type="ECO:0000313" key="1">
    <source>
        <dbReference type="EMBL" id="MBM0745985.1"/>
    </source>
</evidence>
<comment type="caution">
    <text evidence="1">The sequence shown here is derived from an EMBL/GenBank/DDBJ whole genome shotgun (WGS) entry which is preliminary data.</text>
</comment>
<dbReference type="GeneID" id="84691421"/>
<dbReference type="InterPro" id="IPR009749">
    <property type="entry name" value="DUF1315"/>
</dbReference>
<reference evidence="1 2" key="1">
    <citation type="submission" date="2021-01" db="EMBL/GenBank/DDBJ databases">
        <title>Complete genome sequence of Pantoea eucrina OB49, a heavy metal tolerant bacterium with PGPR potential isolated from wheat in Algeria.</title>
        <authorList>
            <person name="Lekired A."/>
            <person name="Ouzari I.H."/>
        </authorList>
    </citation>
    <scope>NUCLEOTIDE SEQUENCE [LARGE SCALE GENOMIC DNA]</scope>
    <source>
        <strain evidence="1 2">OB49</strain>
    </source>
</reference>
<sequence>MNQELNAMLDAMTPEIYARLATAVETGKWPDGVALTQEQREHCLQLVMLWQARHNDSPQHMSIAKGGDIVTKSKKQLKEEFGIEPDVTRINLH</sequence>
<dbReference type="EMBL" id="JAFCXS010000001">
    <property type="protein sequence ID" value="MBM0745985.1"/>
    <property type="molecule type" value="Genomic_DNA"/>
</dbReference>
<keyword evidence="2" id="KW-1185">Reference proteome</keyword>
<gene>
    <name evidence="1" type="ORF">JJB79_00905</name>
</gene>
<dbReference type="Proteomes" id="UP000809137">
    <property type="component" value="Unassembled WGS sequence"/>
</dbReference>
<organism evidence="1 2">
    <name type="scientific">Pantoea eucrina</name>
    <dbReference type="NCBI Taxonomy" id="472693"/>
    <lineage>
        <taxon>Bacteria</taxon>
        <taxon>Pseudomonadati</taxon>
        <taxon>Pseudomonadota</taxon>
        <taxon>Gammaproteobacteria</taxon>
        <taxon>Enterobacterales</taxon>
        <taxon>Erwiniaceae</taxon>
        <taxon>Pantoea</taxon>
    </lineage>
</organism>
<accession>A0ABS1Z1Z5</accession>
<dbReference type="RefSeq" id="WP_039384691.1">
    <property type="nucleotide sequence ID" value="NZ_CP083448.1"/>
</dbReference>
<proteinExistence type="predicted"/>
<evidence type="ECO:0000313" key="2">
    <source>
        <dbReference type="Proteomes" id="UP000809137"/>
    </source>
</evidence>